<feature type="signal peptide" evidence="1">
    <location>
        <begin position="1"/>
        <end position="30"/>
    </location>
</feature>
<protein>
    <submittedName>
        <fullName evidence="3">Formylglycine-generating enzyme family protein</fullName>
    </submittedName>
</protein>
<dbReference type="InterPro" id="IPR005532">
    <property type="entry name" value="SUMF_dom"/>
</dbReference>
<evidence type="ECO:0000313" key="4">
    <source>
        <dbReference type="Proteomes" id="UP000712673"/>
    </source>
</evidence>
<reference evidence="3" key="1">
    <citation type="submission" date="2019-03" db="EMBL/GenBank/DDBJ databases">
        <title>Lake Tanganyika Metagenome-Assembled Genomes (MAGs).</title>
        <authorList>
            <person name="Tran P."/>
        </authorList>
    </citation>
    <scope>NUCLEOTIDE SEQUENCE</scope>
    <source>
        <strain evidence="3">K_DeepCast_65m_m2_066</strain>
    </source>
</reference>
<evidence type="ECO:0000313" key="3">
    <source>
        <dbReference type="EMBL" id="MBM3222771.1"/>
    </source>
</evidence>
<dbReference type="Proteomes" id="UP000712673">
    <property type="component" value="Unassembled WGS sequence"/>
</dbReference>
<dbReference type="PANTHER" id="PTHR23150:SF19">
    <property type="entry name" value="FORMYLGLYCINE-GENERATING ENZYME"/>
    <property type="match status" value="1"/>
</dbReference>
<dbReference type="PROSITE" id="PS51257">
    <property type="entry name" value="PROKAR_LIPOPROTEIN"/>
    <property type="match status" value="1"/>
</dbReference>
<keyword evidence="1" id="KW-0732">Signal</keyword>
<feature type="chain" id="PRO_5037302720" evidence="1">
    <location>
        <begin position="31"/>
        <end position="262"/>
    </location>
</feature>
<dbReference type="Pfam" id="PF03781">
    <property type="entry name" value="FGE-sulfatase"/>
    <property type="match status" value="1"/>
</dbReference>
<gene>
    <name evidence="3" type="ORF">FJZ47_03065</name>
</gene>
<organism evidence="3 4">
    <name type="scientific">Tectimicrobiota bacterium</name>
    <dbReference type="NCBI Taxonomy" id="2528274"/>
    <lineage>
        <taxon>Bacteria</taxon>
        <taxon>Pseudomonadati</taxon>
        <taxon>Nitrospinota/Tectimicrobiota group</taxon>
        <taxon>Candidatus Tectimicrobiota</taxon>
    </lineage>
</organism>
<proteinExistence type="predicted"/>
<dbReference type="SUPFAM" id="SSF56436">
    <property type="entry name" value="C-type lectin-like"/>
    <property type="match status" value="1"/>
</dbReference>
<dbReference type="InterPro" id="IPR042095">
    <property type="entry name" value="SUMF_sf"/>
</dbReference>
<dbReference type="GO" id="GO:0120147">
    <property type="term" value="F:formylglycine-generating oxidase activity"/>
    <property type="evidence" value="ECO:0007669"/>
    <property type="project" value="TreeGrafter"/>
</dbReference>
<dbReference type="EMBL" id="VGLS01000053">
    <property type="protein sequence ID" value="MBM3222771.1"/>
    <property type="molecule type" value="Genomic_DNA"/>
</dbReference>
<dbReference type="InterPro" id="IPR051043">
    <property type="entry name" value="Sulfatase_Mod_Factor_Kinase"/>
</dbReference>
<sequence>MHQPQARPTRLLTGLLVLAGCLLLTETLNAQSTVEKTFTNSINMEFILIPAGTFKMGSENGDQDERPVHQVTISKAFYLGKYEVTQGQWQTIMGKNPSAYPGDPNRPVDQVSWDDAQAFLVRLNAKEGGQSYRLPTEAEWEYAARAGTTTIYSFGNDPKQLGTYAWFRGNAERHSHPVGQKQPNAWGLYDMLGNVWEWVQDWDGKYPTGPVTDPKGSATGTYRMRRGCAWNNEPGVCRVANRYSVVGYRDDFLGFRVVRSLP</sequence>
<evidence type="ECO:0000259" key="2">
    <source>
        <dbReference type="Pfam" id="PF03781"/>
    </source>
</evidence>
<dbReference type="AlphaFoldDB" id="A0A937VXC6"/>
<dbReference type="InterPro" id="IPR016187">
    <property type="entry name" value="CTDL_fold"/>
</dbReference>
<comment type="caution">
    <text evidence="3">The sequence shown here is derived from an EMBL/GenBank/DDBJ whole genome shotgun (WGS) entry which is preliminary data.</text>
</comment>
<name>A0A937VXC6_UNCTE</name>
<accession>A0A937VXC6</accession>
<feature type="domain" description="Sulfatase-modifying factor enzyme-like" evidence="2">
    <location>
        <begin position="45"/>
        <end position="259"/>
    </location>
</feature>
<dbReference type="Gene3D" id="3.90.1580.10">
    <property type="entry name" value="paralog of FGE (formylglycine-generating enzyme)"/>
    <property type="match status" value="1"/>
</dbReference>
<dbReference type="PANTHER" id="PTHR23150">
    <property type="entry name" value="SULFATASE MODIFYING FACTOR 1, 2"/>
    <property type="match status" value="1"/>
</dbReference>
<evidence type="ECO:0000256" key="1">
    <source>
        <dbReference type="SAM" id="SignalP"/>
    </source>
</evidence>